<gene>
    <name evidence="1" type="ORF">EEDITHA_LOCUS1045</name>
</gene>
<evidence type="ECO:0000313" key="1">
    <source>
        <dbReference type="EMBL" id="CAH2084486.1"/>
    </source>
</evidence>
<accession>A0AAU9TFI8</accession>
<evidence type="ECO:0000313" key="2">
    <source>
        <dbReference type="Proteomes" id="UP001153954"/>
    </source>
</evidence>
<name>A0AAU9TFI8_EUPED</name>
<comment type="caution">
    <text evidence="1">The sequence shown here is derived from an EMBL/GenBank/DDBJ whole genome shotgun (WGS) entry which is preliminary data.</text>
</comment>
<dbReference type="EMBL" id="CAKOGL010000003">
    <property type="protein sequence ID" value="CAH2084486.1"/>
    <property type="molecule type" value="Genomic_DNA"/>
</dbReference>
<reference evidence="1" key="1">
    <citation type="submission" date="2022-03" db="EMBL/GenBank/DDBJ databases">
        <authorList>
            <person name="Tunstrom K."/>
        </authorList>
    </citation>
    <scope>NUCLEOTIDE SEQUENCE</scope>
</reference>
<organism evidence="1 2">
    <name type="scientific">Euphydryas editha</name>
    <name type="common">Edith's checkerspot</name>
    <dbReference type="NCBI Taxonomy" id="104508"/>
    <lineage>
        <taxon>Eukaryota</taxon>
        <taxon>Metazoa</taxon>
        <taxon>Ecdysozoa</taxon>
        <taxon>Arthropoda</taxon>
        <taxon>Hexapoda</taxon>
        <taxon>Insecta</taxon>
        <taxon>Pterygota</taxon>
        <taxon>Neoptera</taxon>
        <taxon>Endopterygota</taxon>
        <taxon>Lepidoptera</taxon>
        <taxon>Glossata</taxon>
        <taxon>Ditrysia</taxon>
        <taxon>Papilionoidea</taxon>
        <taxon>Nymphalidae</taxon>
        <taxon>Nymphalinae</taxon>
        <taxon>Euphydryas</taxon>
    </lineage>
</organism>
<proteinExistence type="predicted"/>
<sequence length="87" mass="10133">MSDQLTIYYQNVRGIRTKLHDVYKNVLTCNYQVIVFTETWLNDNIFTAEILDDRYQGILTLVELNGFNKCLSLMLCLKLLVVVSVQL</sequence>
<dbReference type="InterPro" id="IPR036691">
    <property type="entry name" value="Endo/exonu/phosph_ase_sf"/>
</dbReference>
<protein>
    <submittedName>
        <fullName evidence="1">Uncharacterized protein</fullName>
    </submittedName>
</protein>
<dbReference type="SUPFAM" id="SSF56219">
    <property type="entry name" value="DNase I-like"/>
    <property type="match status" value="1"/>
</dbReference>
<dbReference type="AlphaFoldDB" id="A0AAU9TFI8"/>
<dbReference type="Proteomes" id="UP001153954">
    <property type="component" value="Unassembled WGS sequence"/>
</dbReference>
<keyword evidence="2" id="KW-1185">Reference proteome</keyword>